<dbReference type="EMBL" id="VAFL01000005">
    <property type="protein sequence ID" value="TKW67016.1"/>
    <property type="molecule type" value="Genomic_DNA"/>
</dbReference>
<accession>A0A533I677</accession>
<evidence type="ECO:0000313" key="2">
    <source>
        <dbReference type="EMBL" id="TKW67016.1"/>
    </source>
</evidence>
<name>A0A533I677_PARDE</name>
<sequence>MNELSGLGSDLLGTFAVAIGVAALLYALGHASRRAGRPIPRWVLPAGIGLAMIGYATWNEYSWAGRVKDQLPDRVQVISEGRVQSPLRPWTYLAAPVGRLALIDPDAVRSDDGGVDATIVPIILVERWKRSVTVEQGVNCATGETRPPGEEWRDAAPGDPAFAAICART</sequence>
<evidence type="ECO:0000256" key="1">
    <source>
        <dbReference type="SAM" id="Phobius"/>
    </source>
</evidence>
<keyword evidence="1" id="KW-0472">Membrane</keyword>
<protein>
    <submittedName>
        <fullName evidence="2">Uncharacterized protein</fullName>
    </submittedName>
</protein>
<reference evidence="2 3" key="1">
    <citation type="journal article" date="2017" name="Nat. Commun.">
        <title>In situ click chemistry generation of cyclooxygenase-2 inhibitors.</title>
        <authorList>
            <person name="Bhardwaj A."/>
            <person name="Kaur J."/>
            <person name="Wuest M."/>
            <person name="Wuest F."/>
        </authorList>
    </citation>
    <scope>NUCLEOTIDE SEQUENCE [LARGE SCALE GENOMIC DNA]</scope>
    <source>
        <strain evidence="2">S2_012_000_R3_94</strain>
    </source>
</reference>
<evidence type="ECO:0000313" key="3">
    <source>
        <dbReference type="Proteomes" id="UP000315344"/>
    </source>
</evidence>
<organism evidence="2 3">
    <name type="scientific">Paracoccus denitrificans</name>
    <dbReference type="NCBI Taxonomy" id="266"/>
    <lineage>
        <taxon>Bacteria</taxon>
        <taxon>Pseudomonadati</taxon>
        <taxon>Pseudomonadota</taxon>
        <taxon>Alphaproteobacteria</taxon>
        <taxon>Rhodobacterales</taxon>
        <taxon>Paracoccaceae</taxon>
        <taxon>Paracoccus</taxon>
    </lineage>
</organism>
<feature type="transmembrane region" description="Helical" evidence="1">
    <location>
        <begin position="41"/>
        <end position="58"/>
    </location>
</feature>
<dbReference type="Proteomes" id="UP000315344">
    <property type="component" value="Unassembled WGS sequence"/>
</dbReference>
<dbReference type="AlphaFoldDB" id="A0A533I677"/>
<feature type="transmembrane region" description="Helical" evidence="1">
    <location>
        <begin position="12"/>
        <end position="29"/>
    </location>
</feature>
<keyword evidence="1" id="KW-0812">Transmembrane</keyword>
<keyword evidence="1" id="KW-1133">Transmembrane helix</keyword>
<proteinExistence type="predicted"/>
<comment type="caution">
    <text evidence="2">The sequence shown here is derived from an EMBL/GenBank/DDBJ whole genome shotgun (WGS) entry which is preliminary data.</text>
</comment>
<gene>
    <name evidence="2" type="ORF">DI616_08060</name>
</gene>